<proteinExistence type="predicted"/>
<evidence type="ECO:0000313" key="1">
    <source>
        <dbReference type="EMBL" id="ELR24440.1"/>
    </source>
</evidence>
<sequence>MQRYEFVLALANFQVVSRNETAIAKGIYLSLQNRGYTDDVCFFDNFSFEEILPPLNPPSVAAPLLAVDFPMRNPSFLATSPQEEGTEISADFVRMVELQSDYRVKVIRNFPATGYKVQAASDGAVWFSRALQVYDESVATCDLTIKAFTQDGRVNTGLSKFKAPKNSVEWSITLTGWPFTAPNNKLLLEFGLSIFESGRNTNASVGGGQFVITNVTYVSSEKTYRYALHLAGSNASTVVNLILPTVATVDSVAGEIEAPVLTTAAAFAAYISSSSSQPVSSLQAGVGDTVDVVVFVFPSFKDSLTYDPNVGFLLTGVIFITMKVKASRANQEACVQLDLHDEAGDAL</sequence>
<reference evidence="1 2" key="1">
    <citation type="journal article" date="2013" name="Genome Biol.">
        <title>Genome of Acanthamoeba castellanii highlights extensive lateral gene transfer and early evolution of tyrosine kinase signaling.</title>
        <authorList>
            <person name="Clarke M."/>
            <person name="Lohan A.J."/>
            <person name="Liu B."/>
            <person name="Lagkouvardos I."/>
            <person name="Roy S."/>
            <person name="Zafar N."/>
            <person name="Bertelli C."/>
            <person name="Schilde C."/>
            <person name="Kianianmomeni A."/>
            <person name="Burglin T.R."/>
            <person name="Frech C."/>
            <person name="Turcotte B."/>
            <person name="Kopec K.O."/>
            <person name="Synnott J.M."/>
            <person name="Choo C."/>
            <person name="Paponov I."/>
            <person name="Finkler A."/>
            <person name="Soon Heng Tan C."/>
            <person name="Hutchins A.P."/>
            <person name="Weinmeier T."/>
            <person name="Rattei T."/>
            <person name="Chu J.S."/>
            <person name="Gimenez G."/>
            <person name="Irimia M."/>
            <person name="Rigden D.J."/>
            <person name="Fitzpatrick D.A."/>
            <person name="Lorenzo-Morales J."/>
            <person name="Bateman A."/>
            <person name="Chiu C.H."/>
            <person name="Tang P."/>
            <person name="Hegemann P."/>
            <person name="Fromm H."/>
            <person name="Raoult D."/>
            <person name="Greub G."/>
            <person name="Miranda-Saavedra D."/>
            <person name="Chen N."/>
            <person name="Nash P."/>
            <person name="Ginger M.L."/>
            <person name="Horn M."/>
            <person name="Schaap P."/>
            <person name="Caler L."/>
            <person name="Loftus B."/>
        </authorList>
    </citation>
    <scope>NUCLEOTIDE SEQUENCE [LARGE SCALE GENOMIC DNA]</scope>
    <source>
        <strain evidence="1 2">Neff</strain>
    </source>
</reference>
<gene>
    <name evidence="1" type="ORF">ACA1_333200</name>
</gene>
<accession>L8HGZ4</accession>
<keyword evidence="2" id="KW-1185">Reference proteome</keyword>
<dbReference type="AlphaFoldDB" id="L8HGZ4"/>
<dbReference type="KEGG" id="acan:ACA1_333200"/>
<organism evidence="1 2">
    <name type="scientific">Acanthamoeba castellanii (strain ATCC 30010 / Neff)</name>
    <dbReference type="NCBI Taxonomy" id="1257118"/>
    <lineage>
        <taxon>Eukaryota</taxon>
        <taxon>Amoebozoa</taxon>
        <taxon>Discosea</taxon>
        <taxon>Longamoebia</taxon>
        <taxon>Centramoebida</taxon>
        <taxon>Acanthamoebidae</taxon>
        <taxon>Acanthamoeba</taxon>
    </lineage>
</organism>
<dbReference type="VEuPathDB" id="AmoebaDB:ACA1_333200"/>
<dbReference type="Proteomes" id="UP000011083">
    <property type="component" value="Unassembled WGS sequence"/>
</dbReference>
<dbReference type="GeneID" id="14925463"/>
<dbReference type="RefSeq" id="XP_004355014.1">
    <property type="nucleotide sequence ID" value="XM_004354962.1"/>
</dbReference>
<name>L8HGZ4_ACACF</name>
<evidence type="ECO:0000313" key="2">
    <source>
        <dbReference type="Proteomes" id="UP000011083"/>
    </source>
</evidence>
<protein>
    <submittedName>
        <fullName evidence="1">Uncharacterized protein</fullName>
    </submittedName>
</protein>
<dbReference type="EMBL" id="KB007819">
    <property type="protein sequence ID" value="ELR24440.1"/>
    <property type="molecule type" value="Genomic_DNA"/>
</dbReference>